<dbReference type="EMBL" id="BAEH01000054">
    <property type="protein sequence ID" value="GAB18439.1"/>
    <property type="molecule type" value="Genomic_DNA"/>
</dbReference>
<reference evidence="2 3" key="1">
    <citation type="submission" date="2011-12" db="EMBL/GenBank/DDBJ databases">
        <title>Whole genome shotgun sequence of Gordonia effusa NBRC 100432.</title>
        <authorList>
            <person name="Yoshida I."/>
            <person name="Takarada H."/>
            <person name="Hosoyama A."/>
            <person name="Tsuchikane K."/>
            <person name="Katsumata H."/>
            <person name="Yamazaki S."/>
            <person name="Fujita N."/>
        </authorList>
    </citation>
    <scope>NUCLEOTIDE SEQUENCE [LARGE SCALE GENOMIC DNA]</scope>
    <source>
        <strain evidence="2 3">NBRC 100432</strain>
    </source>
</reference>
<feature type="transmembrane region" description="Helical" evidence="1">
    <location>
        <begin position="130"/>
        <end position="147"/>
    </location>
</feature>
<feature type="transmembrane region" description="Helical" evidence="1">
    <location>
        <begin position="85"/>
        <end position="118"/>
    </location>
</feature>
<keyword evidence="3" id="KW-1185">Reference proteome</keyword>
<dbReference type="RefSeq" id="WP_007317776.1">
    <property type="nucleotide sequence ID" value="NZ_BAEH01000054.1"/>
</dbReference>
<dbReference type="OrthoDB" id="7851372at2"/>
<dbReference type="Proteomes" id="UP000035034">
    <property type="component" value="Unassembled WGS sequence"/>
</dbReference>
<dbReference type="eggNOG" id="ENOG5032UVV">
    <property type="taxonomic scope" value="Bacteria"/>
</dbReference>
<organism evidence="2 3">
    <name type="scientific">Gordonia effusa NBRC 100432</name>
    <dbReference type="NCBI Taxonomy" id="1077974"/>
    <lineage>
        <taxon>Bacteria</taxon>
        <taxon>Bacillati</taxon>
        <taxon>Actinomycetota</taxon>
        <taxon>Actinomycetes</taxon>
        <taxon>Mycobacteriales</taxon>
        <taxon>Gordoniaceae</taxon>
        <taxon>Gordonia</taxon>
    </lineage>
</organism>
<evidence type="ECO:0000256" key="1">
    <source>
        <dbReference type="SAM" id="Phobius"/>
    </source>
</evidence>
<evidence type="ECO:0000313" key="2">
    <source>
        <dbReference type="EMBL" id="GAB18439.1"/>
    </source>
</evidence>
<sequence>MTEPDVPPLPEESETSPYRPSNQQWVLVGFIIAFGAGFLLYHVLKDNGLGQSAALYVGIPVVIAVVVTLTAPAKRPVGTAMKVTTILLLLSVPVLGEGACCVLLAAPLFYLFAFLAVEVVTACRRGRGKPLGPSAFVMPVLLGLLILEGTTPALTPPADSASTATRIIDLPASKVAAALSLPMNFDGIPRTGVLAIGFPTPRHDSGGLDLGTVRVIDFDGAHHRNGPVAQHHWGTDQSALSLRIAHRTADSVTFMLASDTSPLASWLRWNQINVSWKPIDQGRSEIRWQVHYTRLLSPSWYFGPIERLVTWRAADYLIRSINVAGVDGHPHHIPAQ</sequence>
<proteinExistence type="predicted"/>
<keyword evidence="1" id="KW-1133">Transmembrane helix</keyword>
<feature type="transmembrane region" description="Helical" evidence="1">
    <location>
        <begin position="25"/>
        <end position="44"/>
    </location>
</feature>
<keyword evidence="1" id="KW-0812">Transmembrane</keyword>
<dbReference type="STRING" id="1077974.GOEFS_054_00530"/>
<gene>
    <name evidence="2" type="ORF">GOEFS_054_00530</name>
</gene>
<accession>H0R038</accession>
<evidence type="ECO:0000313" key="3">
    <source>
        <dbReference type="Proteomes" id="UP000035034"/>
    </source>
</evidence>
<protein>
    <submittedName>
        <fullName evidence="2">Uncharacterized protein</fullName>
    </submittedName>
</protein>
<comment type="caution">
    <text evidence="2">The sequence shown here is derived from an EMBL/GenBank/DDBJ whole genome shotgun (WGS) entry which is preliminary data.</text>
</comment>
<keyword evidence="1" id="KW-0472">Membrane</keyword>
<feature type="transmembrane region" description="Helical" evidence="1">
    <location>
        <begin position="53"/>
        <end position="73"/>
    </location>
</feature>
<dbReference type="AlphaFoldDB" id="H0R038"/>
<name>H0R038_9ACTN</name>